<reference evidence="3" key="2">
    <citation type="submission" date="2015-01" db="EMBL/GenBank/DDBJ databases">
        <title>Evolutionary Origins and Diversification of the Mycorrhizal Mutualists.</title>
        <authorList>
            <consortium name="DOE Joint Genome Institute"/>
            <consortium name="Mycorrhizal Genomics Consortium"/>
            <person name="Kohler A."/>
            <person name="Kuo A."/>
            <person name="Nagy L.G."/>
            <person name="Floudas D."/>
            <person name="Copeland A."/>
            <person name="Barry K.W."/>
            <person name="Cichocki N."/>
            <person name="Veneault-Fourrey C."/>
            <person name="LaButti K."/>
            <person name="Lindquist E.A."/>
            <person name="Lipzen A."/>
            <person name="Lundell T."/>
            <person name="Morin E."/>
            <person name="Murat C."/>
            <person name="Riley R."/>
            <person name="Ohm R."/>
            <person name="Sun H."/>
            <person name="Tunlid A."/>
            <person name="Henrissat B."/>
            <person name="Grigoriev I.V."/>
            <person name="Hibbett D.S."/>
            <person name="Martin F."/>
        </authorList>
    </citation>
    <scope>NUCLEOTIDE SEQUENCE [LARGE SCALE GENOMIC DNA]</scope>
    <source>
        <strain evidence="3">ATCC 200175</strain>
    </source>
</reference>
<feature type="compositionally biased region" description="Polar residues" evidence="1">
    <location>
        <begin position="37"/>
        <end position="54"/>
    </location>
</feature>
<feature type="compositionally biased region" description="Polar residues" evidence="1">
    <location>
        <begin position="128"/>
        <end position="145"/>
    </location>
</feature>
<proteinExistence type="predicted"/>
<protein>
    <submittedName>
        <fullName evidence="2">Uncharacterized protein</fullName>
    </submittedName>
</protein>
<feature type="region of interest" description="Disordered" evidence="1">
    <location>
        <begin position="29"/>
        <end position="78"/>
    </location>
</feature>
<dbReference type="AlphaFoldDB" id="A0A0C9TVS1"/>
<name>A0A0C9TVS1_PAXIN</name>
<sequence>MATNLALFHLPQQSQTHAQYARAQYPQPMQNHAHPAGTSSHPQAGPSSATQTWTPVGHAASQGSYPHQQATLSSPRVPASVRGATNLYGTNELNEMSDKYIPSSSDKITCTDHRPLDDIFGNPYAASGSPQTGSGPTRASRTHSQPWPHAAPSQSFLAQQQQALHYAGHAHHRPPPQGTPVLAYPLPTKPQLDGVTQIPLLAVDNQKSGTGLVVSIPMTDLLYHNARGLERPQEHVIDGFGLKVLRLNILWPDYPPFVKSVSASGKDGKPITRAGLGYEVAQAFADFFSQITSRSVQPTQPGPYTIALQGPRSGWSAGIRFEQLQLITVRNTSYGEWMAEVRAVLEV</sequence>
<dbReference type="Proteomes" id="UP000053647">
    <property type="component" value="Unassembled WGS sequence"/>
</dbReference>
<reference evidence="2 3" key="1">
    <citation type="submission" date="2014-06" db="EMBL/GenBank/DDBJ databases">
        <authorList>
            <consortium name="DOE Joint Genome Institute"/>
            <person name="Kuo A."/>
            <person name="Kohler A."/>
            <person name="Nagy L.G."/>
            <person name="Floudas D."/>
            <person name="Copeland A."/>
            <person name="Barry K.W."/>
            <person name="Cichocki N."/>
            <person name="Veneault-Fourrey C."/>
            <person name="LaButti K."/>
            <person name="Lindquist E.A."/>
            <person name="Lipzen A."/>
            <person name="Lundell T."/>
            <person name="Morin E."/>
            <person name="Murat C."/>
            <person name="Sun H."/>
            <person name="Tunlid A."/>
            <person name="Henrissat B."/>
            <person name="Grigoriev I.V."/>
            <person name="Hibbett D.S."/>
            <person name="Martin F."/>
            <person name="Nordberg H.P."/>
            <person name="Cantor M.N."/>
            <person name="Hua S.X."/>
        </authorList>
    </citation>
    <scope>NUCLEOTIDE SEQUENCE [LARGE SCALE GENOMIC DNA]</scope>
    <source>
        <strain evidence="2 3">ATCC 200175</strain>
    </source>
</reference>
<organism evidence="2 3">
    <name type="scientific">Paxillus involutus ATCC 200175</name>
    <dbReference type="NCBI Taxonomy" id="664439"/>
    <lineage>
        <taxon>Eukaryota</taxon>
        <taxon>Fungi</taxon>
        <taxon>Dikarya</taxon>
        <taxon>Basidiomycota</taxon>
        <taxon>Agaricomycotina</taxon>
        <taxon>Agaricomycetes</taxon>
        <taxon>Agaricomycetidae</taxon>
        <taxon>Boletales</taxon>
        <taxon>Paxilineae</taxon>
        <taxon>Paxillaceae</taxon>
        <taxon>Paxillus</taxon>
    </lineage>
</organism>
<gene>
    <name evidence="2" type="ORF">PAXINDRAFT_12762</name>
</gene>
<dbReference type="EMBL" id="KN819343">
    <property type="protein sequence ID" value="KIJ14393.1"/>
    <property type="molecule type" value="Genomic_DNA"/>
</dbReference>
<evidence type="ECO:0000256" key="1">
    <source>
        <dbReference type="SAM" id="MobiDB-lite"/>
    </source>
</evidence>
<keyword evidence="3" id="KW-1185">Reference proteome</keyword>
<evidence type="ECO:0000313" key="2">
    <source>
        <dbReference type="EMBL" id="KIJ14393.1"/>
    </source>
</evidence>
<feature type="region of interest" description="Disordered" evidence="1">
    <location>
        <begin position="119"/>
        <end position="155"/>
    </location>
</feature>
<feature type="compositionally biased region" description="Polar residues" evidence="1">
    <location>
        <begin position="61"/>
        <end position="74"/>
    </location>
</feature>
<accession>A0A0C9TVS1</accession>
<evidence type="ECO:0000313" key="3">
    <source>
        <dbReference type="Proteomes" id="UP000053647"/>
    </source>
</evidence>
<dbReference type="HOGENOM" id="CLU_799503_0_0_1"/>
<dbReference type="OrthoDB" id="2662268at2759"/>